<dbReference type="Proteomes" id="UP000235584">
    <property type="component" value="Chromosome"/>
</dbReference>
<accession>A0A2K9NWK2</accession>
<gene>
    <name evidence="1" type="ORF">C0V70_17665</name>
</gene>
<dbReference type="PROSITE" id="PS00409">
    <property type="entry name" value="PROKAR_NTER_METHYL"/>
    <property type="match status" value="1"/>
</dbReference>
<keyword evidence="2" id="KW-1185">Reference proteome</keyword>
<dbReference type="AlphaFoldDB" id="A0A2K9NWK2"/>
<protein>
    <submittedName>
        <fullName evidence="1">Uncharacterized protein</fullName>
    </submittedName>
</protein>
<name>A0A2K9NWK2_BACTC</name>
<proteinExistence type="predicted"/>
<dbReference type="InterPro" id="IPR012902">
    <property type="entry name" value="N_methyl_site"/>
</dbReference>
<evidence type="ECO:0000313" key="1">
    <source>
        <dbReference type="EMBL" id="AUN99899.1"/>
    </source>
</evidence>
<organism evidence="1 2">
    <name type="scientific">Bacteriovorax stolpii</name>
    <name type="common">Bdellovibrio stolpii</name>
    <dbReference type="NCBI Taxonomy" id="960"/>
    <lineage>
        <taxon>Bacteria</taxon>
        <taxon>Pseudomonadati</taxon>
        <taxon>Bdellovibrionota</taxon>
        <taxon>Bacteriovoracia</taxon>
        <taxon>Bacteriovoracales</taxon>
        <taxon>Bacteriovoracaceae</taxon>
        <taxon>Bacteriovorax</taxon>
    </lineage>
</organism>
<sequence>MKKLFQSKSGFTLLEITIAGGIAAAVALVAVSLLKTNEKSINRVIETTESSYIKNLIIGNMSNPEACRRTFAFPTPQPITRTALTLYSKNLQPFLAPGQQITESKGSNGSGAIKNLFTINTINSAAIAGTDKSLRLSINYTIANTLDTGSKKVNRNFEVDVYIQRDSTGTNVSSCFVDTAAMIKKAIENSCKGNGAVWDTSNNTCTHNVQLSGTQVTAGTTSVCPANQFLKKSVSASGITNYTCATYATGGASCASGFFMNGINPDGTPICIAFRSLFTTPGRVLSATTTGYQEIDLNCTDLPDGTQRVLRRWTSSGPDCVPKIIQKDCPPYQYINNVDSSGNVTCSAFTKNPNGNCAAGTYARSVNSDGSIPAGACQALTIPATCSSGYAINSINIAGQATNCIDRPY</sequence>
<evidence type="ECO:0000313" key="2">
    <source>
        <dbReference type="Proteomes" id="UP000235584"/>
    </source>
</evidence>
<dbReference type="EMBL" id="CP025704">
    <property type="protein sequence ID" value="AUN99899.1"/>
    <property type="molecule type" value="Genomic_DNA"/>
</dbReference>
<dbReference type="KEGG" id="bsto:C0V70_17665"/>
<dbReference type="RefSeq" id="WP_102245188.1">
    <property type="nucleotide sequence ID" value="NZ_CP025704.1"/>
</dbReference>
<reference evidence="1 2" key="1">
    <citation type="submission" date="2018-01" db="EMBL/GenBank/DDBJ databases">
        <title>Complete genome sequence of Bacteriovorax stolpii DSM12778.</title>
        <authorList>
            <person name="Tang B."/>
            <person name="Chang J."/>
        </authorList>
    </citation>
    <scope>NUCLEOTIDE SEQUENCE [LARGE SCALE GENOMIC DNA]</scope>
    <source>
        <strain evidence="1 2">DSM 12778</strain>
    </source>
</reference>